<dbReference type="RefSeq" id="XP_013247957.1">
    <property type="nucleotide sequence ID" value="XM_013392503.1"/>
</dbReference>
<feature type="region of interest" description="Disordered" evidence="1">
    <location>
        <begin position="275"/>
        <end position="327"/>
    </location>
</feature>
<dbReference type="GeneID" id="25268713"/>
<dbReference type="OrthoDB" id="340620at2759"/>
<gene>
    <name evidence="2" type="ORF">EAH_00006430</name>
</gene>
<evidence type="ECO:0000313" key="2">
    <source>
        <dbReference type="EMBL" id="CDI82758.1"/>
    </source>
</evidence>
<dbReference type="Proteomes" id="UP000018050">
    <property type="component" value="Unassembled WGS sequence"/>
</dbReference>
<keyword evidence="3" id="KW-1185">Reference proteome</keyword>
<accession>U6GTX6</accession>
<dbReference type="AlphaFoldDB" id="U6GTX6"/>
<feature type="compositionally biased region" description="Basic and acidic residues" evidence="1">
    <location>
        <begin position="190"/>
        <end position="199"/>
    </location>
</feature>
<feature type="compositionally biased region" description="Basic and acidic residues" evidence="1">
    <location>
        <begin position="302"/>
        <end position="314"/>
    </location>
</feature>
<evidence type="ECO:0000313" key="3">
    <source>
        <dbReference type="Proteomes" id="UP000018050"/>
    </source>
</evidence>
<protein>
    <recommendedName>
        <fullName evidence="4">Ankyrin repeat-containing protein</fullName>
    </recommendedName>
</protein>
<evidence type="ECO:0008006" key="4">
    <source>
        <dbReference type="Google" id="ProtNLM"/>
    </source>
</evidence>
<name>U6GTX6_EIMAC</name>
<organism evidence="2 3">
    <name type="scientific">Eimeria acervulina</name>
    <name type="common">Coccidian parasite</name>
    <dbReference type="NCBI Taxonomy" id="5801"/>
    <lineage>
        <taxon>Eukaryota</taxon>
        <taxon>Sar</taxon>
        <taxon>Alveolata</taxon>
        <taxon>Apicomplexa</taxon>
        <taxon>Conoidasida</taxon>
        <taxon>Coccidia</taxon>
        <taxon>Eucoccidiorida</taxon>
        <taxon>Eimeriorina</taxon>
        <taxon>Eimeriidae</taxon>
        <taxon>Eimeria</taxon>
    </lineage>
</organism>
<evidence type="ECO:0000256" key="1">
    <source>
        <dbReference type="SAM" id="MobiDB-lite"/>
    </source>
</evidence>
<feature type="region of interest" description="Disordered" evidence="1">
    <location>
        <begin position="157"/>
        <end position="204"/>
    </location>
</feature>
<dbReference type="EMBL" id="HG672741">
    <property type="protein sequence ID" value="CDI82758.1"/>
    <property type="molecule type" value="Genomic_DNA"/>
</dbReference>
<reference evidence="2" key="2">
    <citation type="submission" date="2013-10" db="EMBL/GenBank/DDBJ databases">
        <authorList>
            <person name="Aslett M."/>
        </authorList>
    </citation>
    <scope>NUCLEOTIDE SEQUENCE</scope>
    <source>
        <strain evidence="2">Houghton</strain>
    </source>
</reference>
<proteinExistence type="predicted"/>
<feature type="compositionally biased region" description="Basic residues" evidence="1">
    <location>
        <begin position="164"/>
        <end position="177"/>
    </location>
</feature>
<reference evidence="2" key="1">
    <citation type="submission" date="2013-10" db="EMBL/GenBank/DDBJ databases">
        <title>Genomic analysis of the causative agents of coccidiosis in chickens.</title>
        <authorList>
            <person name="Reid A.J."/>
            <person name="Blake D."/>
            <person name="Billington K."/>
            <person name="Browne H."/>
            <person name="Dunn M."/>
            <person name="Hung S."/>
            <person name="Kawahara F."/>
            <person name="Miranda-Saavedra D."/>
            <person name="Mourier T."/>
            <person name="Nagra H."/>
            <person name="Otto T.D."/>
            <person name="Rawlings N."/>
            <person name="Sanchez A."/>
            <person name="Sanders M."/>
            <person name="Subramaniam C."/>
            <person name="Tay Y."/>
            <person name="Dear P."/>
            <person name="Doerig C."/>
            <person name="Gruber A."/>
            <person name="Parkinson J."/>
            <person name="Shirley M."/>
            <person name="Wan K.L."/>
            <person name="Berriman M."/>
            <person name="Tomley F."/>
            <person name="Pain A."/>
        </authorList>
    </citation>
    <scope>NUCLEOTIDE SEQUENCE</scope>
    <source>
        <strain evidence="2">Houghton</strain>
    </source>
</reference>
<dbReference type="OMA" id="CTALDYC"/>
<dbReference type="VEuPathDB" id="ToxoDB:EAH_00006430"/>
<sequence>MAGPDPKRMYIAINSQNLDALKPEKPYWSKPFVFVNPSGTGTKYTSLQAAMILQKMKVVDFLLDQPSIDLTVKSTDGKNTIIVAVEAKMGVGTLEKILRKLDLRSLAEVDPSGKGPIDYAEQGTDVYEFLHSMGCKTRHEKEVAMAGFFGESVKGTVPGVSEHQRRRKVGNSPRKKAEKNSSSIGTTHSSSEEELKSSEVSEAACSSEEQDALWRHFDDIDELEQALRAYIDEWGQDHDDGKSCAHWLRSVARARETGKTEKLLKKWNATIQGLNTSMGDEAEDTTKDSGKKNAKKKTPRGRSTERVSPRERDGGGSAHSRGQLAGSTTVDPEVVKLFFSGKAGDQVNLRNTGKHTHRLTFVVENRSGIMCKVDRRNLLAQQVRWTSCNIEPARTNPKGFRLKQVVSGGEDALDVSILGLVASATESAGE</sequence>